<proteinExistence type="predicted"/>
<dbReference type="Gene3D" id="3.40.50.1360">
    <property type="match status" value="1"/>
</dbReference>
<dbReference type="Gene3D" id="1.10.10.10">
    <property type="entry name" value="Winged helix-like DNA-binding domain superfamily/Winged helix DNA-binding domain"/>
    <property type="match status" value="1"/>
</dbReference>
<reference evidence="4 5" key="1">
    <citation type="submission" date="2016-12" db="EMBL/GenBank/DDBJ databases">
        <title>Complete Genome Sequence of Lactobacillus fermentum Strain SNUV175, a Probiotic for Treatment of Bacterial Vaginosis.</title>
        <authorList>
            <person name="Lee S."/>
            <person name="You H.J."/>
            <person name="Kwon B."/>
            <person name="Ko G."/>
        </authorList>
    </citation>
    <scope>NUCLEOTIDE SEQUENCE [LARGE SCALE GENOMIC DNA]</scope>
    <source>
        <strain evidence="4 5">SNUV175</strain>
    </source>
</reference>
<dbReference type="SUPFAM" id="SSF100950">
    <property type="entry name" value="NagB/RpiA/CoA transferase-like"/>
    <property type="match status" value="1"/>
</dbReference>
<keyword evidence="2" id="KW-0804">Transcription</keyword>
<dbReference type="OrthoDB" id="9797223at2"/>
<evidence type="ECO:0000256" key="1">
    <source>
        <dbReference type="ARBA" id="ARBA00023015"/>
    </source>
</evidence>
<feature type="domain" description="HTH deoR-type" evidence="3">
    <location>
        <begin position="8"/>
        <end position="63"/>
    </location>
</feature>
<dbReference type="GO" id="GO:0003700">
    <property type="term" value="F:DNA-binding transcription factor activity"/>
    <property type="evidence" value="ECO:0007669"/>
    <property type="project" value="InterPro"/>
</dbReference>
<dbReference type="InterPro" id="IPR014036">
    <property type="entry name" value="DeoR-like_C"/>
</dbReference>
<evidence type="ECO:0000259" key="3">
    <source>
        <dbReference type="PROSITE" id="PS51000"/>
    </source>
</evidence>
<dbReference type="Proteomes" id="UP000185427">
    <property type="component" value="Chromosome"/>
</dbReference>
<organism evidence="4 5">
    <name type="scientific">Limosilactobacillus fermentum</name>
    <name type="common">Lactobacillus fermentum</name>
    <dbReference type="NCBI Taxonomy" id="1613"/>
    <lineage>
        <taxon>Bacteria</taxon>
        <taxon>Bacillati</taxon>
        <taxon>Bacillota</taxon>
        <taxon>Bacilli</taxon>
        <taxon>Lactobacillales</taxon>
        <taxon>Lactobacillaceae</taxon>
        <taxon>Limosilactobacillus</taxon>
    </lineage>
</organism>
<evidence type="ECO:0000313" key="5">
    <source>
        <dbReference type="Proteomes" id="UP000185427"/>
    </source>
</evidence>
<protein>
    <recommendedName>
        <fullName evidence="3">HTH deoR-type domain-containing protein</fullName>
    </recommendedName>
</protein>
<dbReference type="Pfam" id="PF08220">
    <property type="entry name" value="HTH_DeoR"/>
    <property type="match status" value="1"/>
</dbReference>
<evidence type="ECO:0000256" key="2">
    <source>
        <dbReference type="ARBA" id="ARBA00023163"/>
    </source>
</evidence>
<dbReference type="PANTHER" id="PTHR30363:SF44">
    <property type="entry name" value="AGA OPERON TRANSCRIPTIONAL REPRESSOR-RELATED"/>
    <property type="match status" value="1"/>
</dbReference>
<name>A0A1L7GVB4_LIMFE</name>
<dbReference type="InterPro" id="IPR036390">
    <property type="entry name" value="WH_DNA-bd_sf"/>
</dbReference>
<dbReference type="SUPFAM" id="SSF46785">
    <property type="entry name" value="Winged helix' DNA-binding domain"/>
    <property type="match status" value="1"/>
</dbReference>
<dbReference type="Pfam" id="PF00455">
    <property type="entry name" value="DeoRC"/>
    <property type="match status" value="1"/>
</dbReference>
<dbReference type="PANTHER" id="PTHR30363">
    <property type="entry name" value="HTH-TYPE TRANSCRIPTIONAL REGULATOR SRLR-RELATED"/>
    <property type="match status" value="1"/>
</dbReference>
<evidence type="ECO:0000313" key="4">
    <source>
        <dbReference type="EMBL" id="APU45966.1"/>
    </source>
</evidence>
<sequence length="253" mass="28043">MKNSLETINSRRDKILELLHQHEALTIDELSEQTQVSAMTIRRDCKQLVAMGEVEQKRGVISIVHRNVKTNLSDPHDKIKEALAKAAADHVKDSHFISINSSTTALKVLKYLHDPRTIVQTNNANVVNFPNADLYSIILCGGELTPEHILVGQVATNSFSNVQADLAIIGCAGLNINDGITTPIFHEADVNRAIIKHCQRLIVVADYSKIGNTSNFKIGEIDDIDILITDTFAPDEELNKIRRHGVEVVQIPM</sequence>
<dbReference type="EMBL" id="CP019030">
    <property type="protein sequence ID" value="APU45966.1"/>
    <property type="molecule type" value="Genomic_DNA"/>
</dbReference>
<dbReference type="AlphaFoldDB" id="A0A1L7GVB4"/>
<dbReference type="InterPro" id="IPR001034">
    <property type="entry name" value="DeoR_HTH"/>
</dbReference>
<dbReference type="InterPro" id="IPR037171">
    <property type="entry name" value="NagB/RpiA_transferase-like"/>
</dbReference>
<dbReference type="InterPro" id="IPR036388">
    <property type="entry name" value="WH-like_DNA-bd_sf"/>
</dbReference>
<dbReference type="PROSITE" id="PS51000">
    <property type="entry name" value="HTH_DEOR_2"/>
    <property type="match status" value="1"/>
</dbReference>
<accession>A0A1L7GVB4</accession>
<keyword evidence="1" id="KW-0805">Transcription regulation</keyword>
<dbReference type="SMART" id="SM00420">
    <property type="entry name" value="HTH_DEOR"/>
    <property type="match status" value="1"/>
</dbReference>
<dbReference type="InterPro" id="IPR050313">
    <property type="entry name" value="Carb_Metab_HTH_regulators"/>
</dbReference>
<gene>
    <name evidence="4" type="ORF">BUW47_05785</name>
</gene>
<dbReference type="RefSeq" id="WP_075667376.1">
    <property type="nucleotide sequence ID" value="NZ_CP019030.1"/>
</dbReference>
<dbReference type="SMART" id="SM01134">
    <property type="entry name" value="DeoRC"/>
    <property type="match status" value="1"/>
</dbReference>